<evidence type="ECO:0000256" key="2">
    <source>
        <dbReference type="ARBA" id="ARBA00004186"/>
    </source>
</evidence>
<dbReference type="Pfam" id="PF05439">
    <property type="entry name" value="JTB"/>
    <property type="match status" value="1"/>
</dbReference>
<feature type="transmembrane region" description="Helical" evidence="17">
    <location>
        <begin position="112"/>
        <end position="132"/>
    </location>
</feature>
<evidence type="ECO:0000256" key="10">
    <source>
        <dbReference type="ARBA" id="ARBA00022989"/>
    </source>
</evidence>
<accession>A0ABD0YNV7</accession>
<keyword evidence="13" id="KW-0206">Cytoskeleton</keyword>
<evidence type="ECO:0000256" key="5">
    <source>
        <dbReference type="ARBA" id="ARBA00022490"/>
    </source>
</evidence>
<comment type="similarity">
    <text evidence="15">Belongs to the JTB family.</text>
</comment>
<dbReference type="GO" id="GO:0005739">
    <property type="term" value="C:mitochondrion"/>
    <property type="evidence" value="ECO:0007669"/>
    <property type="project" value="UniProtKB-SubCell"/>
</dbReference>
<evidence type="ECO:0000256" key="4">
    <source>
        <dbReference type="ARBA" id="ARBA00004479"/>
    </source>
</evidence>
<evidence type="ECO:0000256" key="11">
    <source>
        <dbReference type="ARBA" id="ARBA00023128"/>
    </source>
</evidence>
<keyword evidence="19" id="KW-1185">Reference proteome</keyword>
<evidence type="ECO:0000256" key="12">
    <source>
        <dbReference type="ARBA" id="ARBA00023136"/>
    </source>
</evidence>
<dbReference type="EMBL" id="JBFDAA010000004">
    <property type="protein sequence ID" value="KAL1137675.1"/>
    <property type="molecule type" value="Genomic_DNA"/>
</dbReference>
<keyword evidence="6" id="KW-0132">Cell division</keyword>
<dbReference type="PANTHER" id="PTHR13041:SF3">
    <property type="entry name" value="PROTEIN JTB"/>
    <property type="match status" value="1"/>
</dbReference>
<keyword evidence="12 17" id="KW-0472">Membrane</keyword>
<keyword evidence="11" id="KW-0496">Mitochondrion</keyword>
<name>A0ABD0YNV7_9HEMI</name>
<dbReference type="AlphaFoldDB" id="A0ABD0YNV7"/>
<evidence type="ECO:0000313" key="19">
    <source>
        <dbReference type="Proteomes" id="UP001558652"/>
    </source>
</evidence>
<keyword evidence="7 17" id="KW-0812">Transmembrane</keyword>
<evidence type="ECO:0000256" key="16">
    <source>
        <dbReference type="ARBA" id="ARBA00068227"/>
    </source>
</evidence>
<organism evidence="18 19">
    <name type="scientific">Ranatra chinensis</name>
    <dbReference type="NCBI Taxonomy" id="642074"/>
    <lineage>
        <taxon>Eukaryota</taxon>
        <taxon>Metazoa</taxon>
        <taxon>Ecdysozoa</taxon>
        <taxon>Arthropoda</taxon>
        <taxon>Hexapoda</taxon>
        <taxon>Insecta</taxon>
        <taxon>Pterygota</taxon>
        <taxon>Neoptera</taxon>
        <taxon>Paraneoptera</taxon>
        <taxon>Hemiptera</taxon>
        <taxon>Heteroptera</taxon>
        <taxon>Panheteroptera</taxon>
        <taxon>Nepomorpha</taxon>
        <taxon>Nepidae</taxon>
        <taxon>Ranatrinae</taxon>
        <taxon>Ranatra</taxon>
    </lineage>
</organism>
<dbReference type="Proteomes" id="UP001558652">
    <property type="component" value="Unassembled WGS sequence"/>
</dbReference>
<evidence type="ECO:0000256" key="7">
    <source>
        <dbReference type="ARBA" id="ARBA00022692"/>
    </source>
</evidence>
<evidence type="ECO:0000256" key="6">
    <source>
        <dbReference type="ARBA" id="ARBA00022618"/>
    </source>
</evidence>
<keyword evidence="9" id="KW-0498">Mitosis</keyword>
<proteinExistence type="inferred from homology"/>
<dbReference type="GO" id="GO:0016020">
    <property type="term" value="C:membrane"/>
    <property type="evidence" value="ECO:0007669"/>
    <property type="project" value="UniProtKB-SubCell"/>
</dbReference>
<dbReference type="InterPro" id="IPR008657">
    <property type="entry name" value="JTB"/>
</dbReference>
<comment type="caution">
    <text evidence="18">The sequence shown here is derived from an EMBL/GenBank/DDBJ whole genome shotgun (WGS) entry which is preliminary data.</text>
</comment>
<evidence type="ECO:0000256" key="3">
    <source>
        <dbReference type="ARBA" id="ARBA00004300"/>
    </source>
</evidence>
<keyword evidence="10 17" id="KW-1133">Transmembrane helix</keyword>
<dbReference type="GO" id="GO:0051301">
    <property type="term" value="P:cell division"/>
    <property type="evidence" value="ECO:0007669"/>
    <property type="project" value="UniProtKB-KW"/>
</dbReference>
<sequence length="154" mass="17915">MFILIISVVIFCRLTFIVLIFESQWAFEASSYNHLGNYSILEKNATGTDLCWLHEKYTVIEPCHLCSGFEIASQSNKACIPTHFKESVKCLKSGRQVFKSCDRVHWIEEKKFWQFEALMFVLCLTSSACVILRQKVLDQRHIRCLQRRLANSVC</sequence>
<gene>
    <name evidence="18" type="ORF">AAG570_009371</name>
</gene>
<evidence type="ECO:0000256" key="15">
    <source>
        <dbReference type="ARBA" id="ARBA00060886"/>
    </source>
</evidence>
<comment type="subcellular location">
    <subcellularLocation>
        <location evidence="3">Cytoplasm</location>
        <location evidence="3">Cytoskeleton</location>
        <location evidence="3">Microtubule organizing center</location>
        <location evidence="3">Centrosome</location>
    </subcellularLocation>
    <subcellularLocation>
        <location evidence="2">Cytoplasm</location>
        <location evidence="2">Cytoskeleton</location>
        <location evidence="2">Spindle</location>
    </subcellularLocation>
    <subcellularLocation>
        <location evidence="4">Membrane</location>
        <topology evidence="4">Single-pass type I membrane protein</topology>
    </subcellularLocation>
    <subcellularLocation>
        <location evidence="1">Mitochondrion</location>
    </subcellularLocation>
</comment>
<evidence type="ECO:0000256" key="1">
    <source>
        <dbReference type="ARBA" id="ARBA00004173"/>
    </source>
</evidence>
<evidence type="ECO:0000256" key="17">
    <source>
        <dbReference type="SAM" id="Phobius"/>
    </source>
</evidence>
<dbReference type="Gene3D" id="3.30.720.220">
    <property type="match status" value="1"/>
</dbReference>
<evidence type="ECO:0000256" key="9">
    <source>
        <dbReference type="ARBA" id="ARBA00022776"/>
    </source>
</evidence>
<evidence type="ECO:0000313" key="18">
    <source>
        <dbReference type="EMBL" id="KAL1137675.1"/>
    </source>
</evidence>
<evidence type="ECO:0000256" key="13">
    <source>
        <dbReference type="ARBA" id="ARBA00023212"/>
    </source>
</evidence>
<dbReference type="GO" id="GO:0005819">
    <property type="term" value="C:spindle"/>
    <property type="evidence" value="ECO:0007669"/>
    <property type="project" value="UniProtKB-SubCell"/>
</dbReference>
<dbReference type="GO" id="GO:0005813">
    <property type="term" value="C:centrosome"/>
    <property type="evidence" value="ECO:0007669"/>
    <property type="project" value="UniProtKB-SubCell"/>
</dbReference>
<protein>
    <recommendedName>
        <fullName evidence="16">Protein JTB</fullName>
    </recommendedName>
</protein>
<reference evidence="18 19" key="1">
    <citation type="submission" date="2024-07" db="EMBL/GenBank/DDBJ databases">
        <title>Chromosome-level genome assembly of the water stick insect Ranatra chinensis (Heteroptera: Nepidae).</title>
        <authorList>
            <person name="Liu X."/>
        </authorList>
    </citation>
    <scope>NUCLEOTIDE SEQUENCE [LARGE SCALE GENOMIC DNA]</scope>
    <source>
        <strain evidence="18">Cailab_2021Rc</strain>
        <tissue evidence="18">Muscle</tissue>
    </source>
</reference>
<dbReference type="FunFam" id="3.30.720.220:FF:000001">
    <property type="entry name" value="Jumping translocation breakpoint"/>
    <property type="match status" value="1"/>
</dbReference>
<keyword evidence="5" id="KW-0963">Cytoplasm</keyword>
<evidence type="ECO:0000256" key="14">
    <source>
        <dbReference type="ARBA" id="ARBA00023306"/>
    </source>
</evidence>
<keyword evidence="8" id="KW-0732">Signal</keyword>
<dbReference type="PANTHER" id="PTHR13041">
    <property type="entry name" value="JTB PROTEIN-RELATED"/>
    <property type="match status" value="1"/>
</dbReference>
<evidence type="ECO:0000256" key="8">
    <source>
        <dbReference type="ARBA" id="ARBA00022729"/>
    </source>
</evidence>
<keyword evidence="14" id="KW-0131">Cell cycle</keyword>